<dbReference type="AlphaFoldDB" id="A0A0D8IXC8"/>
<keyword evidence="2" id="KW-1185">Reference proteome</keyword>
<dbReference type="Pfam" id="PF12962">
    <property type="entry name" value="DUF3851"/>
    <property type="match status" value="1"/>
</dbReference>
<dbReference type="EMBL" id="JXXK01000022">
    <property type="protein sequence ID" value="KJF39159.1"/>
    <property type="molecule type" value="Genomic_DNA"/>
</dbReference>
<comment type="caution">
    <text evidence="1">The sequence shown here is derived from an EMBL/GenBank/DDBJ whole genome shotgun (WGS) entry which is preliminary data.</text>
</comment>
<sequence length="124" mass="13960">MKQNICELDTMIFFREALEAHEFMLLPVMASAVVECRTADKELKTLNEDGEIGLARLFSIWANMMCAPGAGTIVGCRPITMLSEILAQVHAYLTVHPLYDPEGLALYVELHHMMDAILMGDWFE</sequence>
<dbReference type="RefSeq" id="WP_050005937.1">
    <property type="nucleotide sequence ID" value="NZ_JXXK01000022.1"/>
</dbReference>
<dbReference type="Proteomes" id="UP000032483">
    <property type="component" value="Unassembled WGS sequence"/>
</dbReference>
<dbReference type="GeneID" id="42857635"/>
<dbReference type="PATRIC" id="fig|1550024.3.peg.3139"/>
<evidence type="ECO:0000313" key="1">
    <source>
        <dbReference type="EMBL" id="KJF39159.1"/>
    </source>
</evidence>
<accession>A0A0D8IXC8</accession>
<name>A0A0D8IXC8_9FIRM</name>
<proteinExistence type="predicted"/>
<organism evidence="1 2">
    <name type="scientific">Ruthenibacterium lactatiformans</name>
    <dbReference type="NCBI Taxonomy" id="1550024"/>
    <lineage>
        <taxon>Bacteria</taxon>
        <taxon>Bacillati</taxon>
        <taxon>Bacillota</taxon>
        <taxon>Clostridia</taxon>
        <taxon>Eubacteriales</taxon>
        <taxon>Oscillospiraceae</taxon>
        <taxon>Ruthenibacterium</taxon>
    </lineage>
</organism>
<protein>
    <submittedName>
        <fullName evidence="1">Pseudouridine synthase</fullName>
    </submittedName>
</protein>
<evidence type="ECO:0000313" key="2">
    <source>
        <dbReference type="Proteomes" id="UP000032483"/>
    </source>
</evidence>
<dbReference type="InterPro" id="IPR024216">
    <property type="entry name" value="DUF3851"/>
</dbReference>
<reference evidence="1" key="1">
    <citation type="submission" date="2015-02" db="EMBL/GenBank/DDBJ databases">
        <title>A novel member of the family Ruminococcaceae isolated from human feces.</title>
        <authorList>
            <person name="Shkoporov A.N."/>
            <person name="Chaplin A.V."/>
            <person name="Motuzova O.V."/>
            <person name="Kafarskaia L.I."/>
            <person name="Khokhlova E.V."/>
            <person name="Efimov B.A."/>
        </authorList>
    </citation>
    <scope>NUCLEOTIDE SEQUENCE [LARGE SCALE GENOMIC DNA]</scope>
    <source>
        <strain evidence="1">585-1</strain>
    </source>
</reference>
<gene>
    <name evidence="1" type="ORF">TQ39_13770</name>
</gene>